<evidence type="ECO:0000313" key="3">
    <source>
        <dbReference type="Proteomes" id="UP000005167"/>
    </source>
</evidence>
<dbReference type="EMBL" id="AFZB01000003">
    <property type="protein sequence ID" value="EGW55609.1"/>
    <property type="molecule type" value="Genomic_DNA"/>
</dbReference>
<organism evidence="2 3">
    <name type="scientific">endosymbiont of Tevnia jerichonana</name>
    <name type="common">vent Tica</name>
    <dbReference type="NCBI Taxonomy" id="1049564"/>
    <lineage>
        <taxon>Bacteria</taxon>
        <taxon>Pseudomonadati</taxon>
        <taxon>Pseudomonadota</taxon>
        <taxon>Gammaproteobacteria</taxon>
        <taxon>sulfur-oxidizing symbionts</taxon>
    </lineage>
</organism>
<reference evidence="2 3" key="1">
    <citation type="journal article" date="2011" name="ISME J.">
        <title>The endosymbionts of the deep-sea tubeworms Riftia pachyptila and Tevnia jerichonana share an identical physiology as revealed by proteogenomic analyses.</title>
        <authorList>
            <person name="Gardebrecht A."/>
            <person name="Markert S."/>
            <person name="Felbeck H."/>
            <person name="Thuermer A."/>
            <person name="Albrecht D."/>
            <person name="Wollherr A."/>
            <person name="Kabisch J."/>
            <person name="Lehmann R."/>
            <person name="Daniel R."/>
            <person name="Liesegang H."/>
            <person name="Hecker M."/>
            <person name="Sievert S.M."/>
            <person name="Schweder T."/>
        </authorList>
    </citation>
    <scope>NUCLEOTIDE SEQUENCE [LARGE SCALE GENOMIC DNA]</scope>
</reference>
<keyword evidence="3" id="KW-1185">Reference proteome</keyword>
<sequence>MKVKDKSRKPSQEVQYESDTQTLDRCRSGRVDRSAGNLS</sequence>
<gene>
    <name evidence="2" type="ORF">TevJSym_ac01730</name>
</gene>
<feature type="compositionally biased region" description="Polar residues" evidence="1">
    <location>
        <begin position="12"/>
        <end position="21"/>
    </location>
</feature>
<comment type="caution">
    <text evidence="2">The sequence shown here is derived from an EMBL/GenBank/DDBJ whole genome shotgun (WGS) entry which is preliminary data.</text>
</comment>
<dbReference type="Proteomes" id="UP000005167">
    <property type="component" value="Unassembled WGS sequence"/>
</dbReference>
<evidence type="ECO:0000313" key="2">
    <source>
        <dbReference type="EMBL" id="EGW55609.1"/>
    </source>
</evidence>
<accession>G2FC35</accession>
<dbReference type="AlphaFoldDB" id="G2FC35"/>
<evidence type="ECO:0000256" key="1">
    <source>
        <dbReference type="SAM" id="MobiDB-lite"/>
    </source>
</evidence>
<feature type="region of interest" description="Disordered" evidence="1">
    <location>
        <begin position="1"/>
        <end position="39"/>
    </location>
</feature>
<feature type="compositionally biased region" description="Basic and acidic residues" evidence="1">
    <location>
        <begin position="22"/>
        <end position="33"/>
    </location>
</feature>
<proteinExistence type="predicted"/>
<protein>
    <submittedName>
        <fullName evidence="2">Uncharacterized protein</fullName>
    </submittedName>
</protein>
<name>G2FC35_9GAMM</name>